<evidence type="ECO:0000256" key="1">
    <source>
        <dbReference type="SAM" id="MobiDB-lite"/>
    </source>
</evidence>
<accession>A0A1R3HW64</accession>
<name>A0A1R3HW64_9ROSI</name>
<evidence type="ECO:0000313" key="2">
    <source>
        <dbReference type="EMBL" id="OMO74599.1"/>
    </source>
</evidence>
<reference evidence="3" key="1">
    <citation type="submission" date="2013-09" db="EMBL/GenBank/DDBJ databases">
        <title>Corchorus olitorius genome sequencing.</title>
        <authorList>
            <person name="Alam M."/>
            <person name="Haque M.S."/>
            <person name="Islam M.S."/>
            <person name="Emdad E.M."/>
            <person name="Islam M.M."/>
            <person name="Ahmed B."/>
            <person name="Halim A."/>
            <person name="Hossen Q.M.M."/>
            <person name="Hossain M.Z."/>
            <person name="Ahmed R."/>
            <person name="Khan M.M."/>
            <person name="Islam R."/>
            <person name="Rashid M.M."/>
            <person name="Khan S.A."/>
            <person name="Rahman M.S."/>
            <person name="Alam M."/>
            <person name="Yahiya A.S."/>
            <person name="Khan M.S."/>
            <person name="Azam M.S."/>
            <person name="Haque T."/>
            <person name="Lashkar M.Z.H."/>
            <person name="Akhand A.I."/>
            <person name="Morshed G."/>
            <person name="Roy S."/>
            <person name="Uddin K.S."/>
            <person name="Rabeya T."/>
            <person name="Hossain A.S."/>
            <person name="Chowdhury A."/>
            <person name="Snigdha A.R."/>
            <person name="Mortoza M.S."/>
            <person name="Matin S.A."/>
            <person name="Hoque S.M.E."/>
            <person name="Islam M.K."/>
            <person name="Roy D.K."/>
            <person name="Haider R."/>
            <person name="Moosa M.M."/>
            <person name="Elias S.M."/>
            <person name="Hasan A.M."/>
            <person name="Jahan S."/>
            <person name="Shafiuddin M."/>
            <person name="Mahmood N."/>
            <person name="Shommy N.S."/>
        </authorList>
    </citation>
    <scope>NUCLEOTIDE SEQUENCE [LARGE SCALE GENOMIC DNA]</scope>
    <source>
        <strain evidence="3">cv. O-4</strain>
    </source>
</reference>
<keyword evidence="3" id="KW-1185">Reference proteome</keyword>
<evidence type="ECO:0000313" key="3">
    <source>
        <dbReference type="Proteomes" id="UP000187203"/>
    </source>
</evidence>
<feature type="region of interest" description="Disordered" evidence="1">
    <location>
        <begin position="23"/>
        <end position="49"/>
    </location>
</feature>
<dbReference type="EMBL" id="AWUE01019283">
    <property type="protein sequence ID" value="OMO74599.1"/>
    <property type="molecule type" value="Genomic_DNA"/>
</dbReference>
<gene>
    <name evidence="2" type="ORF">COLO4_26574</name>
</gene>
<dbReference type="AlphaFoldDB" id="A0A1R3HW64"/>
<comment type="caution">
    <text evidence="2">The sequence shown here is derived from an EMBL/GenBank/DDBJ whole genome shotgun (WGS) entry which is preliminary data.</text>
</comment>
<organism evidence="2 3">
    <name type="scientific">Corchorus olitorius</name>
    <dbReference type="NCBI Taxonomy" id="93759"/>
    <lineage>
        <taxon>Eukaryota</taxon>
        <taxon>Viridiplantae</taxon>
        <taxon>Streptophyta</taxon>
        <taxon>Embryophyta</taxon>
        <taxon>Tracheophyta</taxon>
        <taxon>Spermatophyta</taxon>
        <taxon>Magnoliopsida</taxon>
        <taxon>eudicotyledons</taxon>
        <taxon>Gunneridae</taxon>
        <taxon>Pentapetalae</taxon>
        <taxon>rosids</taxon>
        <taxon>malvids</taxon>
        <taxon>Malvales</taxon>
        <taxon>Malvaceae</taxon>
        <taxon>Grewioideae</taxon>
        <taxon>Apeibeae</taxon>
        <taxon>Corchorus</taxon>
    </lineage>
</organism>
<feature type="compositionally biased region" description="Basic residues" evidence="1">
    <location>
        <begin position="25"/>
        <end position="40"/>
    </location>
</feature>
<protein>
    <submittedName>
        <fullName evidence="2">Uncharacterized protein</fullName>
    </submittedName>
</protein>
<sequence length="70" mass="8035">MDEQISSFCGKLESFFETRAAAGNRRNRKTKVTVSQRKTKERMAKRERGEMSCFVHEPVEIGSRKVAELA</sequence>
<proteinExistence type="predicted"/>
<dbReference type="Proteomes" id="UP000187203">
    <property type="component" value="Unassembled WGS sequence"/>
</dbReference>